<name>A0AAD6WZI2_9AGAR</name>
<sequence>MSNAPARDFEILHGPSYWKDFHERRRARLARAALVSSNGSGETFHAISQPDMVYTFVPGRPDPIVTLSGAPQQKPAAPRSGGGVVRHTKDRAHTQAMVDIVRRKEPGDFVGKSDAEIRAHMKTPRGKKQLAAANEASAKHWAAREEARKAEGDALQLADAEEVRRTRGARRGRHLPGLTSESVLSDFFFTAMDDADLAPDTGRQVTEHCWRVDGGRQWAIENLTNVFRLALGSPAVMQCICLVSQICIVPLERLPYHTVAVRAQAEERERFARGSVESWRGERYRPPENCGRELIRAEQKNGGSMEFDWGSKNGVKRCGRGVLQAVDGRGRPISIETTQSPSALDNLGVHVRDGLSVHALGAPATLAPSGVFVPSPSAPNNRPTILVHGDWGSPTPREGKGRYPGGGRPNCQCTYGGEPGLCDWRTKSWTGGSGVEKEQPFEVETMQTTVASFGKQTSIMTAGKKLLTASRASRKKNTEVDKGVIDVPVMHYGCEWASNALPCKSI</sequence>
<evidence type="ECO:0000256" key="1">
    <source>
        <dbReference type="SAM" id="MobiDB-lite"/>
    </source>
</evidence>
<organism evidence="2 3">
    <name type="scientific">Mycena alexandri</name>
    <dbReference type="NCBI Taxonomy" id="1745969"/>
    <lineage>
        <taxon>Eukaryota</taxon>
        <taxon>Fungi</taxon>
        <taxon>Dikarya</taxon>
        <taxon>Basidiomycota</taxon>
        <taxon>Agaricomycotina</taxon>
        <taxon>Agaricomycetes</taxon>
        <taxon>Agaricomycetidae</taxon>
        <taxon>Agaricales</taxon>
        <taxon>Marasmiineae</taxon>
        <taxon>Mycenaceae</taxon>
        <taxon>Mycena</taxon>
    </lineage>
</organism>
<evidence type="ECO:0000313" key="2">
    <source>
        <dbReference type="EMBL" id="KAJ7030305.1"/>
    </source>
</evidence>
<dbReference type="AlphaFoldDB" id="A0AAD6WZI2"/>
<accession>A0AAD6WZI2</accession>
<dbReference type="EMBL" id="JARJCM010000092">
    <property type="protein sequence ID" value="KAJ7030305.1"/>
    <property type="molecule type" value="Genomic_DNA"/>
</dbReference>
<comment type="caution">
    <text evidence="2">The sequence shown here is derived from an EMBL/GenBank/DDBJ whole genome shotgun (WGS) entry which is preliminary data.</text>
</comment>
<feature type="region of interest" description="Disordered" evidence="1">
    <location>
        <begin position="68"/>
        <end position="87"/>
    </location>
</feature>
<keyword evidence="3" id="KW-1185">Reference proteome</keyword>
<evidence type="ECO:0000313" key="3">
    <source>
        <dbReference type="Proteomes" id="UP001218188"/>
    </source>
</evidence>
<gene>
    <name evidence="2" type="ORF">C8F04DRAFT_1186933</name>
</gene>
<reference evidence="2" key="1">
    <citation type="submission" date="2023-03" db="EMBL/GenBank/DDBJ databases">
        <title>Massive genome expansion in bonnet fungi (Mycena s.s.) driven by repeated elements and novel gene families across ecological guilds.</title>
        <authorList>
            <consortium name="Lawrence Berkeley National Laboratory"/>
            <person name="Harder C.B."/>
            <person name="Miyauchi S."/>
            <person name="Viragh M."/>
            <person name="Kuo A."/>
            <person name="Thoen E."/>
            <person name="Andreopoulos B."/>
            <person name="Lu D."/>
            <person name="Skrede I."/>
            <person name="Drula E."/>
            <person name="Henrissat B."/>
            <person name="Morin E."/>
            <person name="Kohler A."/>
            <person name="Barry K."/>
            <person name="LaButti K."/>
            <person name="Morin E."/>
            <person name="Salamov A."/>
            <person name="Lipzen A."/>
            <person name="Mereny Z."/>
            <person name="Hegedus B."/>
            <person name="Baldrian P."/>
            <person name="Stursova M."/>
            <person name="Weitz H."/>
            <person name="Taylor A."/>
            <person name="Grigoriev I.V."/>
            <person name="Nagy L.G."/>
            <person name="Martin F."/>
            <person name="Kauserud H."/>
        </authorList>
    </citation>
    <scope>NUCLEOTIDE SEQUENCE</scope>
    <source>
        <strain evidence="2">CBHHK200</strain>
    </source>
</reference>
<protein>
    <submittedName>
        <fullName evidence="2">Uncharacterized protein</fullName>
    </submittedName>
</protein>
<feature type="region of interest" description="Disordered" evidence="1">
    <location>
        <begin position="375"/>
        <end position="405"/>
    </location>
</feature>
<proteinExistence type="predicted"/>
<dbReference type="Proteomes" id="UP001218188">
    <property type="component" value="Unassembled WGS sequence"/>
</dbReference>